<keyword evidence="8 12" id="KW-0862">Zinc</keyword>
<keyword evidence="11" id="KW-0137">Centromere</keyword>
<dbReference type="OrthoDB" id="6511226at2759"/>
<feature type="binding site" evidence="13">
    <location>
        <position position="292"/>
    </location>
    <ligand>
        <name>Zn(2+)</name>
        <dbReference type="ChEBI" id="CHEBI:29105"/>
        <label>3</label>
    </ligand>
</feature>
<evidence type="ECO:0000256" key="10">
    <source>
        <dbReference type="ARBA" id="ARBA00023242"/>
    </source>
</evidence>
<evidence type="ECO:0000256" key="3">
    <source>
        <dbReference type="ARBA" id="ARBA00022454"/>
    </source>
</evidence>
<dbReference type="GO" id="GO:0005634">
    <property type="term" value="C:nucleus"/>
    <property type="evidence" value="ECO:0007669"/>
    <property type="project" value="UniProtKB-SubCell"/>
</dbReference>
<dbReference type="Gene3D" id="2.40.50.40">
    <property type="match status" value="1"/>
</dbReference>
<dbReference type="SUPFAM" id="SSF54160">
    <property type="entry name" value="Chromo domain-like"/>
    <property type="match status" value="1"/>
</dbReference>
<dbReference type="PROSITE" id="PS50280">
    <property type="entry name" value="SET"/>
    <property type="match status" value="1"/>
</dbReference>
<dbReference type="GO" id="GO:0000775">
    <property type="term" value="C:chromosome, centromeric region"/>
    <property type="evidence" value="ECO:0007669"/>
    <property type="project" value="UniProtKB-SubCell"/>
</dbReference>
<keyword evidence="5 12" id="KW-0808">Transferase</keyword>
<dbReference type="GO" id="GO:0008270">
    <property type="term" value="F:zinc ion binding"/>
    <property type="evidence" value="ECO:0007669"/>
    <property type="project" value="UniProtKB-UniRule"/>
</dbReference>
<feature type="binding site" evidence="13">
    <location>
        <position position="337"/>
    </location>
    <ligand>
        <name>Zn(2+)</name>
        <dbReference type="ChEBI" id="CHEBI:29105"/>
        <label>3</label>
    </ligand>
</feature>
<evidence type="ECO:0000256" key="8">
    <source>
        <dbReference type="ARBA" id="ARBA00022833"/>
    </source>
</evidence>
<dbReference type="EMBL" id="CAJPIZ010002845">
    <property type="protein sequence ID" value="CAG2105578.1"/>
    <property type="molecule type" value="Genomic_DNA"/>
</dbReference>
<gene>
    <name evidence="19" type="ORF">OSB1V03_LOCUS5584</name>
</gene>
<comment type="similarity">
    <text evidence="12">Belongs to the class V-like SAM-binding methyltransferase superfamily. Histone-lysine methyltransferase family. Suvar3-9 subfamily.</text>
</comment>
<dbReference type="SMART" id="SM00298">
    <property type="entry name" value="CHROMO"/>
    <property type="match status" value="1"/>
</dbReference>
<dbReference type="PROSITE" id="PS50868">
    <property type="entry name" value="POST_SET"/>
    <property type="match status" value="1"/>
</dbReference>
<comment type="catalytic activity">
    <reaction evidence="12">
        <text>L-lysyl(9)-[histone H3] + 3 S-adenosyl-L-methionine = N(6),N(6),N(6)-trimethyl-L-lysyl(9)-[histone H3] + 3 S-adenosyl-L-homocysteine + 3 H(+)</text>
        <dbReference type="Rhea" id="RHEA:60276"/>
        <dbReference type="Rhea" id="RHEA-COMP:15538"/>
        <dbReference type="Rhea" id="RHEA-COMP:15546"/>
        <dbReference type="ChEBI" id="CHEBI:15378"/>
        <dbReference type="ChEBI" id="CHEBI:29969"/>
        <dbReference type="ChEBI" id="CHEBI:57856"/>
        <dbReference type="ChEBI" id="CHEBI:59789"/>
        <dbReference type="ChEBI" id="CHEBI:61961"/>
        <dbReference type="EC" id="2.1.1.355"/>
    </reaction>
</comment>
<dbReference type="InterPro" id="IPR016197">
    <property type="entry name" value="Chromo-like_dom_sf"/>
</dbReference>
<evidence type="ECO:0000259" key="18">
    <source>
        <dbReference type="PROSITE" id="PS50868"/>
    </source>
</evidence>
<keyword evidence="20" id="KW-1185">Reference proteome</keyword>
<keyword evidence="9 12" id="KW-0156">Chromatin regulator</keyword>
<dbReference type="InterPro" id="IPR046341">
    <property type="entry name" value="SET_dom_sf"/>
</dbReference>
<dbReference type="InterPro" id="IPR003616">
    <property type="entry name" value="Post-SET_dom"/>
</dbReference>
<dbReference type="CDD" id="cd00024">
    <property type="entry name" value="CD_CSD"/>
    <property type="match status" value="1"/>
</dbReference>
<reference evidence="19" key="1">
    <citation type="submission" date="2020-11" db="EMBL/GenBank/DDBJ databases">
        <authorList>
            <person name="Tran Van P."/>
        </authorList>
    </citation>
    <scope>NUCLEOTIDE SEQUENCE</scope>
</reference>
<dbReference type="GO" id="GO:0140949">
    <property type="term" value="F:histone H3K9 trimethyltransferase activity"/>
    <property type="evidence" value="ECO:0007669"/>
    <property type="project" value="UniProtKB-EC"/>
</dbReference>
<accession>A0A7R9KNR9</accession>
<dbReference type="PROSITE" id="PS50013">
    <property type="entry name" value="CHROMO_2"/>
    <property type="match status" value="1"/>
</dbReference>
<sequence>MGRKRHISDDELDANPHNEEAVGSDGQYWAEAVVDWCVDEKGVMMYLVKWYGYGDDQNSWEVQQHINECEELLIEFHLNHIFEGFGPKQINECEELLIEFHLNHVNGRQPPKCSFDEFDKLLRYLKDLVQNIDFAVVKRFTKKPIDCFEIRNNDEVMDQIIEVIKTQIDILSERKQNLKIRTNSERIKVREVVLRVAKSLHLTANFDSISGFLDFVDKRKDLVKELEVWEKTQNAIIERESEGRPIRVVNDVDLEIPNLKAYITNCILDVQFGQNIRFEDEEPLVGCECDDCYECKDECCTAVVGFPMVYNRKGVLNHHFNTVIYECNAKCKCGDNCPNRQIQKGRQFDLEIFRSDSKSRGWGVRAGQDIPKGAFITHYVGEVISVLEADKRPTTYLFDLSAHLDSSDAEYTYVVDASQYGNITRFVNHSCDPNCRILFAWTKGLVNRFLPTVALFATKHIPSHEELTYDYSIDSVEHHSKGLPDSPILKLYVGQTSGPSTSRQSRGQSGGRLKRNAVFREVDCECGAYNCQKFMYS</sequence>
<dbReference type="Proteomes" id="UP000759131">
    <property type="component" value="Unassembled WGS sequence"/>
</dbReference>
<evidence type="ECO:0000259" key="15">
    <source>
        <dbReference type="PROSITE" id="PS50013"/>
    </source>
</evidence>
<feature type="binding site" evidence="13">
    <location>
        <position position="287"/>
    </location>
    <ligand>
        <name>Zn(2+)</name>
        <dbReference type="ChEBI" id="CHEBI:29105"/>
        <label>1</label>
    </ligand>
</feature>
<evidence type="ECO:0000256" key="6">
    <source>
        <dbReference type="ARBA" id="ARBA00022691"/>
    </source>
</evidence>
<dbReference type="InterPro" id="IPR001214">
    <property type="entry name" value="SET_dom"/>
</dbReference>
<evidence type="ECO:0000256" key="14">
    <source>
        <dbReference type="SAM" id="MobiDB-lite"/>
    </source>
</evidence>
<keyword evidence="6 12" id="KW-0949">S-adenosyl-L-methionine</keyword>
<organism evidence="19">
    <name type="scientific">Medioppia subpectinata</name>
    <dbReference type="NCBI Taxonomy" id="1979941"/>
    <lineage>
        <taxon>Eukaryota</taxon>
        <taxon>Metazoa</taxon>
        <taxon>Ecdysozoa</taxon>
        <taxon>Arthropoda</taxon>
        <taxon>Chelicerata</taxon>
        <taxon>Arachnida</taxon>
        <taxon>Acari</taxon>
        <taxon>Acariformes</taxon>
        <taxon>Sarcoptiformes</taxon>
        <taxon>Oribatida</taxon>
        <taxon>Brachypylina</taxon>
        <taxon>Oppioidea</taxon>
        <taxon>Oppiidae</taxon>
        <taxon>Medioppia</taxon>
    </lineage>
</organism>
<evidence type="ECO:0000256" key="7">
    <source>
        <dbReference type="ARBA" id="ARBA00022723"/>
    </source>
</evidence>
<dbReference type="InterPro" id="IPR050973">
    <property type="entry name" value="H3K9_Histone-Lys_N-MTase"/>
</dbReference>
<dbReference type="PIRSF" id="PIRSF009343">
    <property type="entry name" value="SUV39_SET"/>
    <property type="match status" value="1"/>
</dbReference>
<dbReference type="InterPro" id="IPR000953">
    <property type="entry name" value="Chromo/chromo_shadow_dom"/>
</dbReference>
<dbReference type="EMBL" id="OC857420">
    <property type="protein sequence ID" value="CAD7625148.1"/>
    <property type="molecule type" value="Genomic_DNA"/>
</dbReference>
<dbReference type="PANTHER" id="PTHR46223">
    <property type="entry name" value="HISTONE-LYSINE N-METHYLTRANSFERASE SUV39H"/>
    <property type="match status" value="1"/>
</dbReference>
<evidence type="ECO:0000256" key="11">
    <source>
        <dbReference type="ARBA" id="ARBA00023328"/>
    </source>
</evidence>
<dbReference type="Pfam" id="PF00385">
    <property type="entry name" value="Chromo"/>
    <property type="match status" value="1"/>
</dbReference>
<feature type="binding site" evidence="13">
    <location>
        <position position="331"/>
    </location>
    <ligand>
        <name>Zn(2+)</name>
        <dbReference type="ChEBI" id="CHEBI:29105"/>
        <label>2</label>
    </ligand>
</feature>
<proteinExistence type="inferred from homology"/>
<dbReference type="Pfam" id="PF05033">
    <property type="entry name" value="Pre-SET"/>
    <property type="match status" value="1"/>
</dbReference>
<dbReference type="SUPFAM" id="SSF82199">
    <property type="entry name" value="SET domain"/>
    <property type="match status" value="1"/>
</dbReference>
<feature type="binding site" evidence="13">
    <location>
        <position position="287"/>
    </location>
    <ligand>
        <name>Zn(2+)</name>
        <dbReference type="ChEBI" id="CHEBI:29105"/>
        <label>2</label>
    </ligand>
</feature>
<evidence type="ECO:0000256" key="4">
    <source>
        <dbReference type="ARBA" id="ARBA00022603"/>
    </source>
</evidence>
<feature type="binding site" evidence="13">
    <location>
        <position position="327"/>
    </location>
    <ligand>
        <name>Zn(2+)</name>
        <dbReference type="ChEBI" id="CHEBI:29105"/>
        <label>2</label>
    </ligand>
</feature>
<dbReference type="InterPro" id="IPR007728">
    <property type="entry name" value="Pre-SET_dom"/>
</dbReference>
<keyword evidence="3" id="KW-0158">Chromosome</keyword>
<dbReference type="AlphaFoldDB" id="A0A7R9KNR9"/>
<keyword evidence="7 12" id="KW-0479">Metal-binding</keyword>
<evidence type="ECO:0000256" key="5">
    <source>
        <dbReference type="ARBA" id="ARBA00022679"/>
    </source>
</evidence>
<feature type="binding site" evidence="13">
    <location>
        <position position="431"/>
    </location>
    <ligand>
        <name>Zn(2+)</name>
        <dbReference type="ChEBI" id="CHEBI:29105"/>
        <label>4</label>
    </ligand>
</feature>
<name>A0A7R9KNR9_9ACAR</name>
<evidence type="ECO:0000313" key="20">
    <source>
        <dbReference type="Proteomes" id="UP000759131"/>
    </source>
</evidence>
<feature type="domain" description="Post-SET" evidence="18">
    <location>
        <begin position="520"/>
        <end position="536"/>
    </location>
</feature>
<keyword evidence="10 12" id="KW-0539">Nucleus</keyword>
<feature type="domain" description="Pre-SET" evidence="17">
    <location>
        <begin position="285"/>
        <end position="345"/>
    </location>
</feature>
<dbReference type="SMART" id="SM00468">
    <property type="entry name" value="PreSET"/>
    <property type="match status" value="1"/>
</dbReference>
<feature type="domain" description="Chromo" evidence="15">
    <location>
        <begin position="28"/>
        <end position="77"/>
    </location>
</feature>
<keyword evidence="4 12" id="KW-0489">Methyltransferase</keyword>
<evidence type="ECO:0000256" key="13">
    <source>
        <dbReference type="PIRSR" id="PIRSR009343-2"/>
    </source>
</evidence>
<feature type="binding site" evidence="13">
    <location>
        <position position="292"/>
    </location>
    <ligand>
        <name>Zn(2+)</name>
        <dbReference type="ChEBI" id="CHEBI:29105"/>
        <label>1</label>
    </ligand>
</feature>
<dbReference type="Pfam" id="PF00856">
    <property type="entry name" value="SET"/>
    <property type="match status" value="1"/>
</dbReference>
<feature type="binding site" evidence="13">
    <location>
        <position position="333"/>
    </location>
    <ligand>
        <name>Zn(2+)</name>
        <dbReference type="ChEBI" id="CHEBI:29105"/>
        <label>3</label>
    </ligand>
</feature>
<feature type="binding site" evidence="13">
    <location>
        <position position="327"/>
    </location>
    <ligand>
        <name>Zn(2+)</name>
        <dbReference type="ChEBI" id="CHEBI:29105"/>
        <label>3</label>
    </ligand>
</feature>
<protein>
    <recommendedName>
        <fullName evidence="12">Histone-lysine N-methyltransferase</fullName>
        <ecNumber evidence="12">2.1.1.355</ecNumber>
    </recommendedName>
</protein>
<feature type="domain" description="SET" evidence="16">
    <location>
        <begin position="348"/>
        <end position="472"/>
    </location>
</feature>
<dbReference type="EC" id="2.1.1.355" evidence="12"/>
<evidence type="ECO:0000256" key="1">
    <source>
        <dbReference type="ARBA" id="ARBA00004123"/>
    </source>
</evidence>
<evidence type="ECO:0000256" key="12">
    <source>
        <dbReference type="PIRNR" id="PIRNR009343"/>
    </source>
</evidence>
<feature type="binding site" evidence="13">
    <location>
        <position position="289"/>
    </location>
    <ligand>
        <name>Zn(2+)</name>
        <dbReference type="ChEBI" id="CHEBI:29105"/>
        <label>1</label>
    </ligand>
</feature>
<dbReference type="InterPro" id="IPR023780">
    <property type="entry name" value="Chromo_domain"/>
</dbReference>
<dbReference type="PROSITE" id="PS50867">
    <property type="entry name" value="PRE_SET"/>
    <property type="match status" value="1"/>
</dbReference>
<feature type="binding site" evidence="13">
    <location>
        <position position="299"/>
    </location>
    <ligand>
        <name>Zn(2+)</name>
        <dbReference type="ChEBI" id="CHEBI:29105"/>
        <label>1</label>
    </ligand>
</feature>
<evidence type="ECO:0000259" key="16">
    <source>
        <dbReference type="PROSITE" id="PS50280"/>
    </source>
</evidence>
<feature type="binding site" evidence="13">
    <location>
        <position position="300"/>
    </location>
    <ligand>
        <name>Zn(2+)</name>
        <dbReference type="ChEBI" id="CHEBI:29105"/>
        <label>2</label>
    </ligand>
</feature>
<dbReference type="InterPro" id="IPR011381">
    <property type="entry name" value="H3-K9_MeTrfase_SUV39H1/2-like"/>
</dbReference>
<dbReference type="GO" id="GO:0032259">
    <property type="term" value="P:methylation"/>
    <property type="evidence" value="ECO:0007669"/>
    <property type="project" value="UniProtKB-KW"/>
</dbReference>
<dbReference type="SMART" id="SM00317">
    <property type="entry name" value="SET"/>
    <property type="match status" value="1"/>
</dbReference>
<dbReference type="Gene3D" id="2.170.270.10">
    <property type="entry name" value="SET domain"/>
    <property type="match status" value="1"/>
</dbReference>
<evidence type="ECO:0000313" key="19">
    <source>
        <dbReference type="EMBL" id="CAD7625148.1"/>
    </source>
</evidence>
<dbReference type="PANTHER" id="PTHR46223:SF4">
    <property type="entry name" value="HISTONE-LYSINE N-METHYLTRANSFERASE-RELATED"/>
    <property type="match status" value="1"/>
</dbReference>
<feature type="region of interest" description="Disordered" evidence="14">
    <location>
        <begin position="1"/>
        <end position="20"/>
    </location>
</feature>
<evidence type="ECO:0000256" key="9">
    <source>
        <dbReference type="ARBA" id="ARBA00022853"/>
    </source>
</evidence>
<comment type="subcellular location">
    <subcellularLocation>
        <location evidence="2">Chromosome</location>
        <location evidence="2">Centromere</location>
    </subcellularLocation>
    <subcellularLocation>
        <location evidence="1 12">Nucleus</location>
    </subcellularLocation>
</comment>
<evidence type="ECO:0000256" key="2">
    <source>
        <dbReference type="ARBA" id="ARBA00004584"/>
    </source>
</evidence>
<evidence type="ECO:0000259" key="17">
    <source>
        <dbReference type="PROSITE" id="PS50867"/>
    </source>
</evidence>